<dbReference type="GO" id="GO:0035657">
    <property type="term" value="C:eRF1 methyltransferase complex"/>
    <property type="evidence" value="ECO:0007669"/>
    <property type="project" value="TreeGrafter"/>
</dbReference>
<evidence type="ECO:0000256" key="3">
    <source>
        <dbReference type="ARBA" id="ARBA00022691"/>
    </source>
</evidence>
<dbReference type="GO" id="GO:0008276">
    <property type="term" value="F:protein methyltransferase activity"/>
    <property type="evidence" value="ECO:0007669"/>
    <property type="project" value="TreeGrafter"/>
</dbReference>
<organism evidence="4 5">
    <name type="scientific">Pseudidiomarina insulisalsae</name>
    <dbReference type="NCBI Taxonomy" id="575789"/>
    <lineage>
        <taxon>Bacteria</taxon>
        <taxon>Pseudomonadati</taxon>
        <taxon>Pseudomonadota</taxon>
        <taxon>Gammaproteobacteria</taxon>
        <taxon>Alteromonadales</taxon>
        <taxon>Idiomarinaceae</taxon>
        <taxon>Pseudidiomarina</taxon>
    </lineage>
</organism>
<comment type="caution">
    <text evidence="4">The sequence shown here is derived from an EMBL/GenBank/DDBJ whole genome shotgun (WGS) entry which is preliminary data.</text>
</comment>
<dbReference type="EMBL" id="PIPY01000004">
    <property type="protein sequence ID" value="RUO62097.1"/>
    <property type="molecule type" value="Genomic_DNA"/>
</dbReference>
<dbReference type="Proteomes" id="UP000288259">
    <property type="component" value="Unassembled WGS sequence"/>
</dbReference>
<dbReference type="GO" id="GO:0032259">
    <property type="term" value="P:methylation"/>
    <property type="evidence" value="ECO:0007669"/>
    <property type="project" value="UniProtKB-KW"/>
</dbReference>
<evidence type="ECO:0000313" key="4">
    <source>
        <dbReference type="EMBL" id="RUO62097.1"/>
    </source>
</evidence>
<dbReference type="InterPro" id="IPR029063">
    <property type="entry name" value="SAM-dependent_MTases_sf"/>
</dbReference>
<dbReference type="InterPro" id="IPR052190">
    <property type="entry name" value="Euk-Arch_PrmC-MTase"/>
</dbReference>
<keyword evidence="5" id="KW-1185">Reference proteome</keyword>
<evidence type="ECO:0000256" key="2">
    <source>
        <dbReference type="ARBA" id="ARBA00022679"/>
    </source>
</evidence>
<evidence type="ECO:0008006" key="6">
    <source>
        <dbReference type="Google" id="ProtNLM"/>
    </source>
</evidence>
<dbReference type="AlphaFoldDB" id="A0A432YM84"/>
<dbReference type="CDD" id="cd02440">
    <property type="entry name" value="AdoMet_MTases"/>
    <property type="match status" value="1"/>
</dbReference>
<evidence type="ECO:0000313" key="5">
    <source>
        <dbReference type="Proteomes" id="UP000288259"/>
    </source>
</evidence>
<dbReference type="SUPFAM" id="SSF53335">
    <property type="entry name" value="S-adenosyl-L-methionine-dependent methyltransferases"/>
    <property type="match status" value="1"/>
</dbReference>
<protein>
    <recommendedName>
        <fullName evidence="6">Methyltransferase small domain-containing protein</fullName>
    </recommendedName>
</protein>
<evidence type="ECO:0000256" key="1">
    <source>
        <dbReference type="ARBA" id="ARBA00022603"/>
    </source>
</evidence>
<proteinExistence type="predicted"/>
<name>A0A432YM84_9GAMM</name>
<reference evidence="5" key="1">
    <citation type="journal article" date="2018" name="Front. Microbiol.">
        <title>Genome-Based Analysis Reveals the Taxonomy and Diversity of the Family Idiomarinaceae.</title>
        <authorList>
            <person name="Liu Y."/>
            <person name="Lai Q."/>
            <person name="Shao Z."/>
        </authorList>
    </citation>
    <scope>NUCLEOTIDE SEQUENCE [LARGE SCALE GENOMIC DNA]</scope>
    <source>
        <strain evidence="5">CVS-6</strain>
    </source>
</reference>
<dbReference type="Pfam" id="PF06325">
    <property type="entry name" value="PrmA"/>
    <property type="match status" value="1"/>
</dbReference>
<gene>
    <name evidence="4" type="ORF">CWI71_04395</name>
</gene>
<dbReference type="GO" id="GO:0008757">
    <property type="term" value="F:S-adenosylmethionine-dependent methyltransferase activity"/>
    <property type="evidence" value="ECO:0007669"/>
    <property type="project" value="TreeGrafter"/>
</dbReference>
<keyword evidence="1" id="KW-0489">Methyltransferase</keyword>
<keyword evidence="2" id="KW-0808">Transferase</keyword>
<dbReference type="PANTHER" id="PTHR45875:SF1">
    <property type="entry name" value="METHYLTRANSFERASE N6AMT1"/>
    <property type="match status" value="1"/>
</dbReference>
<sequence>MPSYRTNQVVAMNEVKHYKINEHTIALEQRAGVFAPSAHGLYFAENVSFAAGESVIDVGCGSGVLAILAALQGAHVTATDIAANATALTQANAQRNGVNVETFTGGFFAGQQRSYDVIVANLPQEIVAPTAMLEAHTQRSEIDGGLRGNDLVVEMLQQAPAYMHASSRLYLPLHTLSDYQHTLAEAFERYQVRWVSCGELAAKPFVTDHLPQYLELLQQGIIRLYQRNEKWWTNVYVIELTLK</sequence>
<dbReference type="PANTHER" id="PTHR45875">
    <property type="entry name" value="METHYLTRANSFERASE N6AMT1"/>
    <property type="match status" value="1"/>
</dbReference>
<keyword evidence="3" id="KW-0949">S-adenosyl-L-methionine</keyword>
<accession>A0A432YM84</accession>
<dbReference type="Gene3D" id="3.40.50.150">
    <property type="entry name" value="Vaccinia Virus protein VP39"/>
    <property type="match status" value="1"/>
</dbReference>